<accession>A0A5B9VZ43</accession>
<gene>
    <name evidence="2" type="ORF">OJF2_17510</name>
</gene>
<dbReference type="EMBL" id="CP042997">
    <property type="protein sequence ID" value="QEH33251.1"/>
    <property type="molecule type" value="Genomic_DNA"/>
</dbReference>
<evidence type="ECO:0000313" key="2">
    <source>
        <dbReference type="EMBL" id="QEH33251.1"/>
    </source>
</evidence>
<dbReference type="Proteomes" id="UP000324233">
    <property type="component" value="Chromosome"/>
</dbReference>
<proteinExistence type="predicted"/>
<reference evidence="2 3" key="1">
    <citation type="submission" date="2019-08" db="EMBL/GenBank/DDBJ databases">
        <title>Deep-cultivation of Planctomycetes and their phenomic and genomic characterization uncovers novel biology.</title>
        <authorList>
            <person name="Wiegand S."/>
            <person name="Jogler M."/>
            <person name="Boedeker C."/>
            <person name="Pinto D."/>
            <person name="Vollmers J."/>
            <person name="Rivas-Marin E."/>
            <person name="Kohn T."/>
            <person name="Peeters S.H."/>
            <person name="Heuer A."/>
            <person name="Rast P."/>
            <person name="Oberbeckmann S."/>
            <person name="Bunk B."/>
            <person name="Jeske O."/>
            <person name="Meyerdierks A."/>
            <person name="Storesund J.E."/>
            <person name="Kallscheuer N."/>
            <person name="Luecker S."/>
            <person name="Lage O.M."/>
            <person name="Pohl T."/>
            <person name="Merkel B.J."/>
            <person name="Hornburger P."/>
            <person name="Mueller R.-W."/>
            <person name="Bruemmer F."/>
            <person name="Labrenz M."/>
            <person name="Spormann A.M."/>
            <person name="Op den Camp H."/>
            <person name="Overmann J."/>
            <person name="Amann R."/>
            <person name="Jetten M.S.M."/>
            <person name="Mascher T."/>
            <person name="Medema M.H."/>
            <person name="Devos D.P."/>
            <person name="Kaster A.-K."/>
            <person name="Ovreas L."/>
            <person name="Rohde M."/>
            <person name="Galperin M.Y."/>
            <person name="Jogler C."/>
        </authorList>
    </citation>
    <scope>NUCLEOTIDE SEQUENCE [LARGE SCALE GENOMIC DNA]</scope>
    <source>
        <strain evidence="2 3">OJF2</strain>
    </source>
</reference>
<sequence>MLVRPQLRVLRHRLLGPDVAPLDAHISIEFGAETGGRSAQVPEDGVTSRQKGTGMGHGPVGRPVEVRNRSTRLGIFNLTRW</sequence>
<feature type="region of interest" description="Disordered" evidence="1">
    <location>
        <begin position="35"/>
        <end position="64"/>
    </location>
</feature>
<evidence type="ECO:0000256" key="1">
    <source>
        <dbReference type="SAM" id="MobiDB-lite"/>
    </source>
</evidence>
<evidence type="ECO:0000313" key="3">
    <source>
        <dbReference type="Proteomes" id="UP000324233"/>
    </source>
</evidence>
<name>A0A5B9VZ43_9BACT</name>
<dbReference type="AlphaFoldDB" id="A0A5B9VZ43"/>
<keyword evidence="3" id="KW-1185">Reference proteome</keyword>
<organism evidence="2 3">
    <name type="scientific">Aquisphaera giovannonii</name>
    <dbReference type="NCBI Taxonomy" id="406548"/>
    <lineage>
        <taxon>Bacteria</taxon>
        <taxon>Pseudomonadati</taxon>
        <taxon>Planctomycetota</taxon>
        <taxon>Planctomycetia</taxon>
        <taxon>Isosphaerales</taxon>
        <taxon>Isosphaeraceae</taxon>
        <taxon>Aquisphaera</taxon>
    </lineage>
</organism>
<protein>
    <submittedName>
        <fullName evidence="2">Uncharacterized protein</fullName>
    </submittedName>
</protein>
<dbReference type="KEGG" id="agv:OJF2_17510"/>